<feature type="region of interest" description="Disordered" evidence="1">
    <location>
        <begin position="1"/>
        <end position="79"/>
    </location>
</feature>
<name>A0A8J4B6L4_9CHLO</name>
<organism evidence="2 3">
    <name type="scientific">Volvox africanus</name>
    <dbReference type="NCBI Taxonomy" id="51714"/>
    <lineage>
        <taxon>Eukaryota</taxon>
        <taxon>Viridiplantae</taxon>
        <taxon>Chlorophyta</taxon>
        <taxon>core chlorophytes</taxon>
        <taxon>Chlorophyceae</taxon>
        <taxon>CS clade</taxon>
        <taxon>Chlamydomonadales</taxon>
        <taxon>Volvocaceae</taxon>
        <taxon>Volvox</taxon>
    </lineage>
</organism>
<reference evidence="2" key="1">
    <citation type="journal article" date="2021" name="Proc. Natl. Acad. Sci. U.S.A.">
        <title>Three genomes in the algal genus Volvox reveal the fate of a haploid sex-determining region after a transition to homothallism.</title>
        <authorList>
            <person name="Yamamoto K."/>
            <person name="Hamaji T."/>
            <person name="Kawai-Toyooka H."/>
            <person name="Matsuzaki R."/>
            <person name="Takahashi F."/>
            <person name="Nishimura Y."/>
            <person name="Kawachi M."/>
            <person name="Noguchi H."/>
            <person name="Minakuchi Y."/>
            <person name="Umen J.G."/>
            <person name="Toyoda A."/>
            <person name="Nozaki H."/>
        </authorList>
    </citation>
    <scope>NUCLEOTIDE SEQUENCE</scope>
    <source>
        <strain evidence="2">NIES-3780</strain>
    </source>
</reference>
<evidence type="ECO:0000313" key="2">
    <source>
        <dbReference type="EMBL" id="GIL55162.1"/>
    </source>
</evidence>
<sequence>EGMAVSGSAVRHMDQHSPATSESGDSQHHVPQQLEEQNRLRQQEGGGTAGGGGGGGVTAHSPLSPPPPPPGRAVSSSVRTTGELLRSAQYWCFVHYYTGGDIKCVMNDPPSTMLQRLQANRLSDYTPVIGLAEKKDFHVYIRACLFMPLAALLRMHRDGCPCPLATNSQLTTFDQRGLRLAIAPTPPPPPPPPQNA</sequence>
<dbReference type="EMBL" id="BNCO01000020">
    <property type="protein sequence ID" value="GIL55162.1"/>
    <property type="molecule type" value="Genomic_DNA"/>
</dbReference>
<comment type="caution">
    <text evidence="2">The sequence shown here is derived from an EMBL/GenBank/DDBJ whole genome shotgun (WGS) entry which is preliminary data.</text>
</comment>
<keyword evidence="3" id="KW-1185">Reference proteome</keyword>
<feature type="non-terminal residue" evidence="2">
    <location>
        <position position="196"/>
    </location>
</feature>
<accession>A0A8J4B6L4</accession>
<proteinExistence type="predicted"/>
<evidence type="ECO:0000313" key="3">
    <source>
        <dbReference type="Proteomes" id="UP000747399"/>
    </source>
</evidence>
<gene>
    <name evidence="2" type="ORF">Vafri_10762</name>
</gene>
<dbReference type="Proteomes" id="UP000747399">
    <property type="component" value="Unassembled WGS sequence"/>
</dbReference>
<evidence type="ECO:0000256" key="1">
    <source>
        <dbReference type="SAM" id="MobiDB-lite"/>
    </source>
</evidence>
<feature type="compositionally biased region" description="Gly residues" evidence="1">
    <location>
        <begin position="44"/>
        <end position="57"/>
    </location>
</feature>
<dbReference type="AlphaFoldDB" id="A0A8J4B6L4"/>
<feature type="non-terminal residue" evidence="2">
    <location>
        <position position="1"/>
    </location>
</feature>
<protein>
    <submittedName>
        <fullName evidence="2">Uncharacterized protein</fullName>
    </submittedName>
</protein>